<evidence type="ECO:0000256" key="1">
    <source>
        <dbReference type="SAM" id="MobiDB-lite"/>
    </source>
</evidence>
<protein>
    <recommendedName>
        <fullName evidence="4">Copia protein</fullName>
    </recommendedName>
</protein>
<dbReference type="AlphaFoldDB" id="A0A9D4ZUQ7"/>
<dbReference type="PANTHER" id="PTHR11439:SF455">
    <property type="entry name" value="RLK (RECEPTOR-LIKE PROTEIN KINASE) 8, PUTATIVE-RELATED"/>
    <property type="match status" value="1"/>
</dbReference>
<dbReference type="InterPro" id="IPR043502">
    <property type="entry name" value="DNA/RNA_pol_sf"/>
</dbReference>
<reference evidence="2 3" key="1">
    <citation type="journal article" date="2022" name="Nat. Genet.">
        <title>Improved pea reference genome and pan-genome highlight genomic features and evolutionary characteristics.</title>
        <authorList>
            <person name="Yang T."/>
            <person name="Liu R."/>
            <person name="Luo Y."/>
            <person name="Hu S."/>
            <person name="Wang D."/>
            <person name="Wang C."/>
            <person name="Pandey M.K."/>
            <person name="Ge S."/>
            <person name="Xu Q."/>
            <person name="Li N."/>
            <person name="Li G."/>
            <person name="Huang Y."/>
            <person name="Saxena R.K."/>
            <person name="Ji Y."/>
            <person name="Li M."/>
            <person name="Yan X."/>
            <person name="He Y."/>
            <person name="Liu Y."/>
            <person name="Wang X."/>
            <person name="Xiang C."/>
            <person name="Varshney R.K."/>
            <person name="Ding H."/>
            <person name="Gao S."/>
            <person name="Zong X."/>
        </authorList>
    </citation>
    <scope>NUCLEOTIDE SEQUENCE [LARGE SCALE GENOMIC DNA]</scope>
    <source>
        <strain evidence="2 3">cv. Zhongwan 6</strain>
    </source>
</reference>
<dbReference type="Gramene" id="Psat07G0137700-T1">
    <property type="protein sequence ID" value="KAI5384339.1"/>
    <property type="gene ID" value="KIW84_071377"/>
</dbReference>
<evidence type="ECO:0000313" key="2">
    <source>
        <dbReference type="EMBL" id="KAI5384339.1"/>
    </source>
</evidence>
<proteinExistence type="predicted"/>
<evidence type="ECO:0000313" key="3">
    <source>
        <dbReference type="Proteomes" id="UP001058974"/>
    </source>
</evidence>
<evidence type="ECO:0008006" key="4">
    <source>
        <dbReference type="Google" id="ProtNLM"/>
    </source>
</evidence>
<dbReference type="PANTHER" id="PTHR11439">
    <property type="entry name" value="GAG-POL-RELATED RETROTRANSPOSON"/>
    <property type="match status" value="1"/>
</dbReference>
<gene>
    <name evidence="2" type="ORF">KIW84_071377</name>
</gene>
<accession>A0A9D4ZUQ7</accession>
<dbReference type="Proteomes" id="UP001058974">
    <property type="component" value="Chromosome 7"/>
</dbReference>
<name>A0A9D4ZUQ7_PEA</name>
<feature type="region of interest" description="Disordered" evidence="1">
    <location>
        <begin position="297"/>
        <end position="319"/>
    </location>
</feature>
<dbReference type="CDD" id="cd09272">
    <property type="entry name" value="RNase_HI_RT_Ty1"/>
    <property type="match status" value="1"/>
</dbReference>
<keyword evidence="3" id="KW-1185">Reference proteome</keyword>
<comment type="caution">
    <text evidence="2">The sequence shown here is derived from an EMBL/GenBank/DDBJ whole genome shotgun (WGS) entry which is preliminary data.</text>
</comment>
<dbReference type="SUPFAM" id="SSF56672">
    <property type="entry name" value="DNA/RNA polymerases"/>
    <property type="match status" value="1"/>
</dbReference>
<dbReference type="EMBL" id="JAMSHJ010000007">
    <property type="protein sequence ID" value="KAI5384339.1"/>
    <property type="molecule type" value="Genomic_DNA"/>
</dbReference>
<organism evidence="2 3">
    <name type="scientific">Pisum sativum</name>
    <name type="common">Garden pea</name>
    <name type="synonym">Lathyrus oleraceus</name>
    <dbReference type="NCBI Taxonomy" id="3888"/>
    <lineage>
        <taxon>Eukaryota</taxon>
        <taxon>Viridiplantae</taxon>
        <taxon>Streptophyta</taxon>
        <taxon>Embryophyta</taxon>
        <taxon>Tracheophyta</taxon>
        <taxon>Spermatophyta</taxon>
        <taxon>Magnoliopsida</taxon>
        <taxon>eudicotyledons</taxon>
        <taxon>Gunneridae</taxon>
        <taxon>Pentapetalae</taxon>
        <taxon>rosids</taxon>
        <taxon>fabids</taxon>
        <taxon>Fabales</taxon>
        <taxon>Fabaceae</taxon>
        <taxon>Papilionoideae</taxon>
        <taxon>50 kb inversion clade</taxon>
        <taxon>NPAAA clade</taxon>
        <taxon>Hologalegina</taxon>
        <taxon>IRL clade</taxon>
        <taxon>Fabeae</taxon>
        <taxon>Lathyrus</taxon>
    </lineage>
</organism>
<sequence length="319" mass="36038">MQYATLTRPEISFSVNKVFQFLSNPLEDHWKAVKRILRYLSGTLHHGLLIQPSSVQQPMQLLGFCDADWASDPDDRRSTLGACVYLGPNVVSWWSKKQQLVSRSSAEAEYRNMAQLAAELLWIQSLLRELHCSTQVPRILCDNLSTVTLAHNPILHNRTKHMELDIFFLREKILSKSLSVAHVPAHDQWADILTKPLSAAKFVPLRAKLQGKCGLDPFLQQVRSGGENVVSQSPHKVPDSSMNGGCPKLFPYLRLIMARKTRLIYHRVSSRKVELDMGTTYEPLASEATSKVWLESEAASEEWTESKATSGEWLESEDA</sequence>